<evidence type="ECO:0000259" key="5">
    <source>
        <dbReference type="Pfam" id="PF11817"/>
    </source>
</evidence>
<dbReference type="InterPro" id="IPR021773">
    <property type="entry name" value="TPC11"/>
</dbReference>
<dbReference type="PANTHER" id="PTHR13251:SF3">
    <property type="entry name" value="TRAFFICKING PROTEIN PARTICLE COMPLEX SUBUNIT 10"/>
    <property type="match status" value="1"/>
</dbReference>
<accession>A0A4Y2IYG0</accession>
<evidence type="ECO:0000259" key="6">
    <source>
        <dbReference type="Pfam" id="PF12584"/>
    </source>
</evidence>
<name>A0A4Y2IYG0_ARAVE</name>
<organism evidence="9 10">
    <name type="scientific">Araneus ventricosus</name>
    <name type="common">Orbweaver spider</name>
    <name type="synonym">Epeira ventricosa</name>
    <dbReference type="NCBI Taxonomy" id="182803"/>
    <lineage>
        <taxon>Eukaryota</taxon>
        <taxon>Metazoa</taxon>
        <taxon>Ecdysozoa</taxon>
        <taxon>Arthropoda</taxon>
        <taxon>Chelicerata</taxon>
        <taxon>Arachnida</taxon>
        <taxon>Araneae</taxon>
        <taxon>Araneomorphae</taxon>
        <taxon>Entelegynae</taxon>
        <taxon>Araneoidea</taxon>
        <taxon>Araneidae</taxon>
        <taxon>Araneus</taxon>
    </lineage>
</organism>
<feature type="domain" description="Trafficking protein particle complex subunit 11" evidence="5">
    <location>
        <begin position="445"/>
        <end position="532"/>
    </location>
</feature>
<evidence type="ECO:0000313" key="9">
    <source>
        <dbReference type="EMBL" id="GBM82867.1"/>
    </source>
</evidence>
<evidence type="ECO:0000256" key="3">
    <source>
        <dbReference type="ARBA" id="ARBA00023034"/>
    </source>
</evidence>
<dbReference type="Pfam" id="PF11817">
    <property type="entry name" value="Foie-gras_1"/>
    <property type="match status" value="1"/>
</dbReference>
<keyword evidence="3" id="KW-0333">Golgi apparatus</keyword>
<dbReference type="Pfam" id="PF23604">
    <property type="entry name" value="Ig_TRAPPC10"/>
    <property type="match status" value="1"/>
</dbReference>
<feature type="domain" description="TRAPPC10/Trs130 N-terminal" evidence="7">
    <location>
        <begin position="2"/>
        <end position="315"/>
    </location>
</feature>
<feature type="region of interest" description="Disordered" evidence="4">
    <location>
        <begin position="618"/>
        <end position="653"/>
    </location>
</feature>
<feature type="compositionally biased region" description="Polar residues" evidence="4">
    <location>
        <begin position="1129"/>
        <end position="1145"/>
    </location>
</feature>
<evidence type="ECO:0000313" key="10">
    <source>
        <dbReference type="Proteomes" id="UP000499080"/>
    </source>
</evidence>
<dbReference type="GO" id="GO:0034498">
    <property type="term" value="P:early endosome to Golgi transport"/>
    <property type="evidence" value="ECO:0007669"/>
    <property type="project" value="TreeGrafter"/>
</dbReference>
<dbReference type="Proteomes" id="UP000499080">
    <property type="component" value="Unassembled WGS sequence"/>
</dbReference>
<evidence type="ECO:0000259" key="8">
    <source>
        <dbReference type="Pfam" id="PF23604"/>
    </source>
</evidence>
<gene>
    <name evidence="9" type="primary">TRAPPC10</name>
    <name evidence="9" type="ORF">AVEN_183728_1</name>
</gene>
<dbReference type="Pfam" id="PF23036">
    <property type="entry name" value="TRAPPC10_1st"/>
    <property type="match status" value="1"/>
</dbReference>
<dbReference type="InterPro" id="IPR045126">
    <property type="entry name" value="TRAPPC10/Trs130"/>
</dbReference>
<evidence type="ECO:0000256" key="4">
    <source>
        <dbReference type="SAM" id="MobiDB-lite"/>
    </source>
</evidence>
<keyword evidence="10" id="KW-1185">Reference proteome</keyword>
<dbReference type="Pfam" id="PF12584">
    <property type="entry name" value="TRAPPC10"/>
    <property type="match status" value="1"/>
</dbReference>
<proteinExistence type="predicted"/>
<dbReference type="OrthoDB" id="10256906at2759"/>
<evidence type="ECO:0000256" key="2">
    <source>
        <dbReference type="ARBA" id="ARBA00022448"/>
    </source>
</evidence>
<dbReference type="InterPro" id="IPR022233">
    <property type="entry name" value="TRAPPC10/Trs130_C"/>
</dbReference>
<feature type="compositionally biased region" description="Polar residues" evidence="4">
    <location>
        <begin position="627"/>
        <end position="646"/>
    </location>
</feature>
<comment type="caution">
    <text evidence="9">The sequence shown here is derived from an EMBL/GenBank/DDBJ whole genome shotgun (WGS) entry which is preliminary data.</text>
</comment>
<reference evidence="9 10" key="1">
    <citation type="journal article" date="2019" name="Sci. Rep.">
        <title>Orb-weaving spider Araneus ventricosus genome elucidates the spidroin gene catalogue.</title>
        <authorList>
            <person name="Kono N."/>
            <person name="Nakamura H."/>
            <person name="Ohtoshi R."/>
            <person name="Moran D.A.P."/>
            <person name="Shinohara A."/>
            <person name="Yoshida Y."/>
            <person name="Fujiwara M."/>
            <person name="Mori M."/>
            <person name="Tomita M."/>
            <person name="Arakawa K."/>
        </authorList>
    </citation>
    <scope>NUCLEOTIDE SEQUENCE [LARGE SCALE GENOMIC DNA]</scope>
</reference>
<evidence type="ECO:0000259" key="7">
    <source>
        <dbReference type="Pfam" id="PF23036"/>
    </source>
</evidence>
<sequence>MESKPIITCAGDEKFFSSIKNIITDGLPRESEEWTRSHMRNPKNVYLTAQFAPFSEERLPPPGTKCLLGQAFFHIYWAECQDLDHYRQSVKENISNWLATLKAKKIYDWLIIVIDHSENKKSNKSKLLSRGSVLDKVKSDFPSQGSQRCISLLDPCRNDSRAIGSMQCLLQRIRKLVLQAYSRQLCLFEEHMRTQRERRNENGWSFQNFFFLQEELALVLDMLGLYDEALIQYDELDALFTQFVINSNVGDMPEWLTCFSRPCDIWSGVCLLREKYIELRNVLLSGNACLLDLRNYLFSRQCALLLLLCRPWEVAQRTLPFLHNCISELKILEVTMPPGAVACWVFLSCFEVLQTCEKFSDTSQIKEYSLYCAGLWAYAREKLHQIGILCGLMPDLMDSSEKLHIVVNLLAGMGADPYPVGVDSPHAKLRAALSSKESFLKHYLELSELTMGTFKHNRRIRTARLIGKDLAQLYMKMKQPQKAVSFLTDLLKTYREENWEILTASIQEDLLECYSAMEDIPRYLKTCIRLAATLCFNLDKRKDYFQEIISCSEKLGSDPLLVRTERTFLVSGAKIESSFTPMICDSEISVTFHIHSNLPSEIICRNIKLFLKKQSAPNVDKSKQTDNHYLSSKPNVSSHSQLSPMQSGGGLGIPSRDEMQQRIFVQPQLIVGCYRQEGAQIYSVMCKNTHQVLRRRDSQGFHKDDISEEDNGPCFKVSMAKLVPGQNVITIPVKVSQSGVYVFHRLWMEWGNIHFALSNISPLFSFLVMEELPTITRKTVELTETQMQRLKGRSQSQIRAWREDHHGDLVAGIEQDVVLKLFSGSYSFTKDTTITLKASRGLRLKNDSSEASWQEDIQIKLPEMQPFSSAEMSVKVIAPVQLQKSDNAVEHFITILCPWSPNAQRISLQFLPPFFIFQKLNTCGIRKYIEIITHGVSLLHRFLLSNVKLELADQKDVALQQFGVDDTLIIEADVSASFLWEILTEDPNQLPSHFIFSLDYQLVDDDVPQDLLHFSYEFKLNHYETLYAVRARIEPPPGSEFCRAGNMCFLHISINQVNDSDLTTLMYEVVADQAVWAVCGRTAGVVNIDDSKKHGVTLDVKPLISGFLPLPTVRLSKYIPAEPRKPTSKDSTPSKDSGSYNSSNVARLEPFDTGQVYNWSRAKQIDVLPASSCLSLDVSS</sequence>
<protein>
    <submittedName>
        <fullName evidence="9">Trafficking protein particle complex subunit 10</fullName>
    </submittedName>
</protein>
<evidence type="ECO:0000256" key="1">
    <source>
        <dbReference type="ARBA" id="ARBA00004555"/>
    </source>
</evidence>
<dbReference type="GO" id="GO:0006891">
    <property type="term" value="P:intra-Golgi vesicle-mediated transport"/>
    <property type="evidence" value="ECO:0007669"/>
    <property type="project" value="TreeGrafter"/>
</dbReference>
<feature type="domain" description="TRAPPC10 Ig-like" evidence="8">
    <location>
        <begin position="801"/>
        <end position="912"/>
    </location>
</feature>
<comment type="subcellular location">
    <subcellularLocation>
        <location evidence="1">Golgi apparatus</location>
    </subcellularLocation>
</comment>
<dbReference type="AlphaFoldDB" id="A0A4Y2IYG0"/>
<dbReference type="InterPro" id="IPR056913">
    <property type="entry name" value="TRAPPC10/Trs130_N"/>
</dbReference>
<dbReference type="GO" id="GO:0005829">
    <property type="term" value="C:cytosol"/>
    <property type="evidence" value="ECO:0007669"/>
    <property type="project" value="GOC"/>
</dbReference>
<dbReference type="InterPro" id="IPR056917">
    <property type="entry name" value="Ig_TRAPPC10"/>
</dbReference>
<dbReference type="GO" id="GO:1990071">
    <property type="term" value="C:TRAPPII protein complex"/>
    <property type="evidence" value="ECO:0007669"/>
    <property type="project" value="InterPro"/>
</dbReference>
<dbReference type="EMBL" id="BGPR01003040">
    <property type="protein sequence ID" value="GBM82867.1"/>
    <property type="molecule type" value="Genomic_DNA"/>
</dbReference>
<keyword evidence="2" id="KW-0813">Transport</keyword>
<feature type="region of interest" description="Disordered" evidence="4">
    <location>
        <begin position="1119"/>
        <end position="1146"/>
    </location>
</feature>
<dbReference type="PANTHER" id="PTHR13251">
    <property type="entry name" value="EPILEPSY HOLOPROSENCEPHALY CANDIDATE 1/TMEM1"/>
    <property type="match status" value="1"/>
</dbReference>
<feature type="domain" description="TRAPPC10/Trs130 C-terminal" evidence="6">
    <location>
        <begin position="1007"/>
        <end position="1168"/>
    </location>
</feature>